<dbReference type="InterPro" id="IPR039903">
    <property type="entry name" value="Zswim2"/>
</dbReference>
<dbReference type="EMBL" id="JAZAVJ010000070">
    <property type="protein sequence ID" value="KAK7416339.1"/>
    <property type="molecule type" value="Genomic_DNA"/>
</dbReference>
<dbReference type="SUPFAM" id="SSF57850">
    <property type="entry name" value="RING/U-box"/>
    <property type="match status" value="1"/>
</dbReference>
<protein>
    <submittedName>
        <fullName evidence="5">Uncharacterized protein</fullName>
    </submittedName>
</protein>
<keyword evidence="1" id="KW-0862">Zinc</keyword>
<accession>A0ABR1H5M4</accession>
<evidence type="ECO:0000313" key="5">
    <source>
        <dbReference type="EMBL" id="KAK7416339.1"/>
    </source>
</evidence>
<feature type="compositionally biased region" description="Basic and acidic residues" evidence="2">
    <location>
        <begin position="60"/>
        <end position="82"/>
    </location>
</feature>
<evidence type="ECO:0000313" key="6">
    <source>
        <dbReference type="Proteomes" id="UP001498476"/>
    </source>
</evidence>
<evidence type="ECO:0000259" key="3">
    <source>
        <dbReference type="PROSITE" id="PS50089"/>
    </source>
</evidence>
<organism evidence="5 6">
    <name type="scientific">Neonectria punicea</name>
    <dbReference type="NCBI Taxonomy" id="979145"/>
    <lineage>
        <taxon>Eukaryota</taxon>
        <taxon>Fungi</taxon>
        <taxon>Dikarya</taxon>
        <taxon>Ascomycota</taxon>
        <taxon>Pezizomycotina</taxon>
        <taxon>Sordariomycetes</taxon>
        <taxon>Hypocreomycetidae</taxon>
        <taxon>Hypocreales</taxon>
        <taxon>Nectriaceae</taxon>
        <taxon>Neonectria</taxon>
    </lineage>
</organism>
<dbReference type="InterPro" id="IPR001841">
    <property type="entry name" value="Znf_RING"/>
</dbReference>
<dbReference type="PANTHER" id="PTHR21540:SF0">
    <property type="entry name" value="PHD FAMILY PROTEIN"/>
    <property type="match status" value="1"/>
</dbReference>
<dbReference type="Pfam" id="PF13639">
    <property type="entry name" value="zf-RING_2"/>
    <property type="match status" value="1"/>
</dbReference>
<gene>
    <name evidence="5" type="ORF">QQX98_005284</name>
</gene>
<dbReference type="InterPro" id="IPR007527">
    <property type="entry name" value="Znf_SWIM"/>
</dbReference>
<dbReference type="CDD" id="cd16494">
    <property type="entry name" value="RING-CH-C4HC3_ZSWM2"/>
    <property type="match status" value="1"/>
</dbReference>
<evidence type="ECO:0000256" key="2">
    <source>
        <dbReference type="SAM" id="MobiDB-lite"/>
    </source>
</evidence>
<evidence type="ECO:0000256" key="1">
    <source>
        <dbReference type="PROSITE-ProRule" id="PRU00175"/>
    </source>
</evidence>
<feature type="region of interest" description="Disordered" evidence="2">
    <location>
        <begin position="1"/>
        <end position="82"/>
    </location>
</feature>
<dbReference type="Gene3D" id="3.30.40.10">
    <property type="entry name" value="Zinc/RING finger domain, C3HC4 (zinc finger)"/>
    <property type="match status" value="1"/>
</dbReference>
<proteinExistence type="predicted"/>
<feature type="domain" description="RING-type" evidence="3">
    <location>
        <begin position="212"/>
        <end position="258"/>
    </location>
</feature>
<reference evidence="5 6" key="1">
    <citation type="journal article" date="2025" name="Microbiol. Resour. Announc.">
        <title>Draft genome sequences for Neonectria magnoliae and Neonectria punicea, canker pathogens of Liriodendron tulipifera and Acer saccharum in West Virginia.</title>
        <authorList>
            <person name="Petronek H.M."/>
            <person name="Kasson M.T."/>
            <person name="Metheny A.M."/>
            <person name="Stauder C.M."/>
            <person name="Lovett B."/>
            <person name="Lynch S.C."/>
            <person name="Garnas J.R."/>
            <person name="Kasson L.R."/>
            <person name="Stajich J.E."/>
        </authorList>
    </citation>
    <scope>NUCLEOTIDE SEQUENCE [LARGE SCALE GENOMIC DNA]</scope>
    <source>
        <strain evidence="5 6">NRRL 64653</strain>
    </source>
</reference>
<dbReference type="PROSITE" id="PS50966">
    <property type="entry name" value="ZF_SWIM"/>
    <property type="match status" value="1"/>
</dbReference>
<dbReference type="PROSITE" id="PS50089">
    <property type="entry name" value="ZF_RING_2"/>
    <property type="match status" value="1"/>
</dbReference>
<name>A0ABR1H5M4_9HYPO</name>
<keyword evidence="1" id="KW-0863">Zinc-finger</keyword>
<comment type="caution">
    <text evidence="5">The sequence shown here is derived from an EMBL/GenBank/DDBJ whole genome shotgun (WGS) entry which is preliminary data.</text>
</comment>
<dbReference type="InterPro" id="IPR013083">
    <property type="entry name" value="Znf_RING/FYVE/PHD"/>
</dbReference>
<sequence>MGSSTTQSARRRTVTTPRRNPRTPTRPRPAAPKSKAGQTPDHPVDLTGGSPSTSTRKRKPNEDVHELTDSAKKFKAEKTPEKRLRRFRDHAPEAFHKVYERALGQRFYVLNRTRCGSDECPEEMVEMTGSTGNIYTVHIAKQPRCNCPHALKGNQCKHVLYVLKRVLDAPMEMVYQLALLSSELRDIFAAAPPISSPQQTESDKRKPVEGDCPICYCELDGSEGVVWCRAACGQNIHEHCFQMWARTKQGDVTCPLCRSVWRGDEGALSKVRPEEGEMDEGYVNVADQVGVSRVRGM</sequence>
<dbReference type="Proteomes" id="UP001498476">
    <property type="component" value="Unassembled WGS sequence"/>
</dbReference>
<feature type="domain" description="SWIM-type" evidence="4">
    <location>
        <begin position="135"/>
        <end position="167"/>
    </location>
</feature>
<dbReference type="PANTHER" id="PTHR21540">
    <property type="entry name" value="RING FINGER AND SWIM DOMAIN-CONTAINING PROTEIN 2"/>
    <property type="match status" value="1"/>
</dbReference>
<keyword evidence="1" id="KW-0479">Metal-binding</keyword>
<evidence type="ECO:0000259" key="4">
    <source>
        <dbReference type="PROSITE" id="PS50966"/>
    </source>
</evidence>
<keyword evidence="6" id="KW-1185">Reference proteome</keyword>